<protein>
    <submittedName>
        <fullName evidence="2">Uncharacterized protein</fullName>
    </submittedName>
</protein>
<comment type="caution">
    <text evidence="2">The sequence shown here is derived from an EMBL/GenBank/DDBJ whole genome shotgun (WGS) entry which is preliminary data.</text>
</comment>
<name>A0ABQ6LMN8_9RHOB</name>
<dbReference type="RefSeq" id="WP_285673532.1">
    <property type="nucleotide sequence ID" value="NZ_BSYI01000037.1"/>
</dbReference>
<accession>A0ABQ6LMN8</accession>
<keyword evidence="3" id="KW-1185">Reference proteome</keyword>
<sequence length="334" mass="37668">MATKLTDSNIEKIKKEIRVKGFRTKFWREYRAGACRGNGVAKELDKLEKLGLPQSGDPSKAPIENMSEIVFALTDLEGAIYRASTKCGRLQKHSKEFCLEYKKFIQRYYKVAQKLANGGGGELIAEVKAERRELERQKREEEARRREEAERERKEIAASKKKTEEELVKKVEKDETPEEIARVRDKLEHSIMMLKEIPAETDAVALNAQKARREIDRLMTAWEGGRDKPEVSVGKLDKAVAVAVQKTAPSFGLDKAENLLLSLQSHKGSALDWIKKETLRRQDKSVTGELKKSVEAATRGLAAASREYAAYVRAMKQAYARIKEANSQSASQAA</sequence>
<dbReference type="EMBL" id="BSYI01000037">
    <property type="protein sequence ID" value="GMG84484.1"/>
    <property type="molecule type" value="Genomic_DNA"/>
</dbReference>
<reference evidence="2 3" key="1">
    <citation type="submission" date="2023-04" db="EMBL/GenBank/DDBJ databases">
        <title>Marinoamorphus aggregata gen. nov., sp. Nov., isolate from tissue of brittle star Ophioplocus japonicus.</title>
        <authorList>
            <person name="Kawano K."/>
            <person name="Sawayama S."/>
            <person name="Nakagawa S."/>
        </authorList>
    </citation>
    <scope>NUCLEOTIDE SEQUENCE [LARGE SCALE GENOMIC DNA]</scope>
    <source>
        <strain evidence="2 3">NKW23</strain>
    </source>
</reference>
<organism evidence="2 3">
    <name type="scientific">Paralimibaculum aggregatum</name>
    <dbReference type="NCBI Taxonomy" id="3036245"/>
    <lineage>
        <taxon>Bacteria</taxon>
        <taxon>Pseudomonadati</taxon>
        <taxon>Pseudomonadota</taxon>
        <taxon>Alphaproteobacteria</taxon>
        <taxon>Rhodobacterales</taxon>
        <taxon>Paracoccaceae</taxon>
        <taxon>Paralimibaculum</taxon>
    </lineage>
</organism>
<proteinExistence type="predicted"/>
<gene>
    <name evidence="2" type="ORF">LNKW23_37000</name>
</gene>
<feature type="region of interest" description="Disordered" evidence="1">
    <location>
        <begin position="134"/>
        <end position="170"/>
    </location>
</feature>
<evidence type="ECO:0000313" key="2">
    <source>
        <dbReference type="EMBL" id="GMG84484.1"/>
    </source>
</evidence>
<evidence type="ECO:0000256" key="1">
    <source>
        <dbReference type="SAM" id="MobiDB-lite"/>
    </source>
</evidence>
<evidence type="ECO:0000313" key="3">
    <source>
        <dbReference type="Proteomes" id="UP001239909"/>
    </source>
</evidence>
<dbReference type="Proteomes" id="UP001239909">
    <property type="component" value="Unassembled WGS sequence"/>
</dbReference>